<evidence type="ECO:0000313" key="7">
    <source>
        <dbReference type="Proteomes" id="UP001596500"/>
    </source>
</evidence>
<evidence type="ECO:0000256" key="3">
    <source>
        <dbReference type="ARBA" id="ARBA00022763"/>
    </source>
</evidence>
<dbReference type="PANTHER" id="PTHR43003">
    <property type="entry name" value="DNA-3-METHYLADENINE GLYCOSYLASE"/>
    <property type="match status" value="1"/>
</dbReference>
<organism evidence="6 7">
    <name type="scientific">Laceyella putida</name>
    <dbReference type="NCBI Taxonomy" id="110101"/>
    <lineage>
        <taxon>Bacteria</taxon>
        <taxon>Bacillati</taxon>
        <taxon>Bacillota</taxon>
        <taxon>Bacilli</taxon>
        <taxon>Bacillales</taxon>
        <taxon>Thermoactinomycetaceae</taxon>
        <taxon>Laceyella</taxon>
    </lineage>
</organism>
<dbReference type="Gene3D" id="1.10.1670.10">
    <property type="entry name" value="Helix-hairpin-Helix base-excision DNA repair enzymes (C-terminal)"/>
    <property type="match status" value="1"/>
</dbReference>
<dbReference type="InterPro" id="IPR037046">
    <property type="entry name" value="AlkA_N_sf"/>
</dbReference>
<evidence type="ECO:0000256" key="2">
    <source>
        <dbReference type="ARBA" id="ARBA00012000"/>
    </source>
</evidence>
<dbReference type="SUPFAM" id="SSF48150">
    <property type="entry name" value="DNA-glycosylase"/>
    <property type="match status" value="1"/>
</dbReference>
<dbReference type="SMART" id="SM00478">
    <property type="entry name" value="ENDO3c"/>
    <property type="match status" value="1"/>
</dbReference>
<gene>
    <name evidence="6" type="ORF">ACFQNG_06205</name>
</gene>
<evidence type="ECO:0000259" key="5">
    <source>
        <dbReference type="SMART" id="SM00478"/>
    </source>
</evidence>
<comment type="caution">
    <text evidence="6">The sequence shown here is derived from an EMBL/GenBank/DDBJ whole genome shotgun (WGS) entry which is preliminary data.</text>
</comment>
<dbReference type="EMBL" id="JBHTBW010000017">
    <property type="protein sequence ID" value="MFC7440740.1"/>
    <property type="molecule type" value="Genomic_DNA"/>
</dbReference>
<dbReference type="PANTHER" id="PTHR43003:SF5">
    <property type="entry name" value="DNA-3-METHYLADENINE GLYCOSYLASE"/>
    <property type="match status" value="1"/>
</dbReference>
<dbReference type="Pfam" id="PF00730">
    <property type="entry name" value="HhH-GPD"/>
    <property type="match status" value="1"/>
</dbReference>
<protein>
    <recommendedName>
        <fullName evidence="2">DNA-3-methyladenine glycosylase II</fullName>
        <ecNumber evidence="2">3.2.2.21</ecNumber>
    </recommendedName>
</protein>
<dbReference type="RefSeq" id="WP_379864023.1">
    <property type="nucleotide sequence ID" value="NZ_JBHTBW010000017.1"/>
</dbReference>
<dbReference type="CDD" id="cd00056">
    <property type="entry name" value="ENDO3c"/>
    <property type="match status" value="1"/>
</dbReference>
<accession>A0ABW2RIB7</accession>
<keyword evidence="3" id="KW-0227">DNA damage</keyword>
<dbReference type="InterPro" id="IPR051912">
    <property type="entry name" value="Alkylbase_DNA_Glycosylase/TA"/>
</dbReference>
<keyword evidence="7" id="KW-1185">Reference proteome</keyword>
<dbReference type="InterPro" id="IPR011257">
    <property type="entry name" value="DNA_glycosylase"/>
</dbReference>
<dbReference type="EC" id="3.2.2.21" evidence="2"/>
<dbReference type="InterPro" id="IPR023170">
    <property type="entry name" value="HhH_base_excis_C"/>
</dbReference>
<comment type="catalytic activity">
    <reaction evidence="1">
        <text>Hydrolysis of alkylated DNA, releasing 3-methyladenine, 3-methylguanine, 7-methylguanine and 7-methyladenine.</text>
        <dbReference type="EC" id="3.2.2.21"/>
    </reaction>
</comment>
<dbReference type="InterPro" id="IPR003265">
    <property type="entry name" value="HhH-GPD_domain"/>
</dbReference>
<dbReference type="Gene3D" id="3.30.310.20">
    <property type="entry name" value="DNA-3-methyladenine glycosylase AlkA, N-terminal domain"/>
    <property type="match status" value="1"/>
</dbReference>
<name>A0ABW2RIB7_9BACL</name>
<proteinExistence type="predicted"/>
<dbReference type="Gene3D" id="1.10.340.30">
    <property type="entry name" value="Hypothetical protein, domain 2"/>
    <property type="match status" value="1"/>
</dbReference>
<keyword evidence="4" id="KW-0234">DNA repair</keyword>
<dbReference type="Proteomes" id="UP001596500">
    <property type="component" value="Unassembled WGS sequence"/>
</dbReference>
<reference evidence="7" key="1">
    <citation type="journal article" date="2019" name="Int. J. Syst. Evol. Microbiol.">
        <title>The Global Catalogue of Microorganisms (GCM) 10K type strain sequencing project: providing services to taxonomists for standard genome sequencing and annotation.</title>
        <authorList>
            <consortium name="The Broad Institute Genomics Platform"/>
            <consortium name="The Broad Institute Genome Sequencing Center for Infectious Disease"/>
            <person name="Wu L."/>
            <person name="Ma J."/>
        </authorList>
    </citation>
    <scope>NUCLEOTIDE SEQUENCE [LARGE SCALE GENOMIC DNA]</scope>
    <source>
        <strain evidence="7">CGMCC 1.12942</strain>
    </source>
</reference>
<evidence type="ECO:0000256" key="4">
    <source>
        <dbReference type="ARBA" id="ARBA00023204"/>
    </source>
</evidence>
<feature type="domain" description="HhH-GPD" evidence="5">
    <location>
        <begin position="129"/>
        <end position="293"/>
    </location>
</feature>
<evidence type="ECO:0000313" key="6">
    <source>
        <dbReference type="EMBL" id="MFC7440740.1"/>
    </source>
</evidence>
<sequence length="298" mass="34054">MEFFLPLNYPYSFEKTIKRLRTFEKSSFAAAGERLSRTIHGKRGPLLCTIGPVKGEKALHVKIEGSLAEGEQETLKQTLSRMFSTAVDLTPFYEQMGRDPVLAPVIAAREGMHFVLEPSLYECLIKTIIGQQLNVSFAATLIRRFQERAGGKVSFHGREWPLFPTAEQAARLEYEDLQALQFNRRKAEYVIDLSRLVANGELDLDSLWELNDEEVLRMLLPIRGIGRWTVECVLLFGLGRPDLLPAADIGLRNALKRVYRLDHQPSEAEVRKLGEEWAPYRSYVTFYLWDTLDNMKSG</sequence>
<evidence type="ECO:0000256" key="1">
    <source>
        <dbReference type="ARBA" id="ARBA00000086"/>
    </source>
</evidence>